<comment type="similarity">
    <text evidence="1">Belongs to the FAD-binding monooxygenase family.</text>
</comment>
<dbReference type="AlphaFoldDB" id="A0A4S4MWZ3"/>
<feature type="transmembrane region" description="Helical" evidence="5">
    <location>
        <begin position="12"/>
        <end position="30"/>
    </location>
</feature>
<dbReference type="PRINTS" id="PR00370">
    <property type="entry name" value="FMOXYGENASE"/>
</dbReference>
<keyword evidence="4" id="KW-0560">Oxidoreductase</keyword>
<dbReference type="Proteomes" id="UP000308730">
    <property type="component" value="Unassembled WGS sequence"/>
</dbReference>
<dbReference type="CDD" id="cd02440">
    <property type="entry name" value="AdoMet_MTases"/>
    <property type="match status" value="1"/>
</dbReference>
<comment type="caution">
    <text evidence="7">The sequence shown here is derived from an EMBL/GenBank/DDBJ whole genome shotgun (WGS) entry which is preliminary data.</text>
</comment>
<keyword evidence="5" id="KW-0812">Transmembrane</keyword>
<dbReference type="Gene3D" id="3.40.50.150">
    <property type="entry name" value="Vaccinia Virus protein VP39"/>
    <property type="match status" value="1"/>
</dbReference>
<proteinExistence type="inferred from homology"/>
<sequence>MAFESTKFKKEPRVIIIGGGVAGIMTAIAFKKQLGFSNFTLYEQSDDLGGTWNLNTYPGCASDVATHWYSFSSDLNPDWNQSHVFQPELKAYWKGLSAKYDINKHVRLHTQVVSADWDPRNQVYRLEVLSATGEKRTEYANAIVSAIGTLNVPHYPDELKGIRDVFKGEHFHSARWDHSVDLRNKRVGVIGNGCSAAQFVPIIAEDPTTQVVSFGRTPNWFMPRWRTPIPSYQRMLFRHVPFAMRIYRWLLMTQYEAVYMFIVSGGPRNSIRERLCKQLVAYIKDNAPEKYHQMLIPTYPFGCKRFIVDPGYLEALHRPNNDVNFDGIAEVTEKGILTKKGKHFDCDVIIEATGFIVDEFPIKMKGRDGATIQEYFQAQGGPTAYKGTAVPNFPNFYTIFGPNTTTGHGSVIYTEEVQIDYIMQMLSPVINGLASSFEVTHEATDAWNARIHKKLSTAVWSACQSWYRVGHDGKNSSIWPGLLIEQWWQLRRPVWSHYKAVGAYKWQETRRGKTLWEIAEVGGAIAALGWAYMHPDEISQVAAYAQKQYYNQEFRVIMLLGVEVQRPASPDSVSFVTIIMDILPETNEEYGTKEYWDQRYSQEAEDDSFDWFKTYSDITPILSELIPSKDARILMLGCGNSKLSEEMYDDGYKNIVNIDVNIRLYSGILIERMQHKHSESRPEMQWFEMDVRDLKFEPGSFDVAIDKGTMDAMMTAKGDVWVSIMHSHNVDATELTIRIHQRR</sequence>
<dbReference type="InterPro" id="IPR051209">
    <property type="entry name" value="FAD-bind_Monooxygenase_sf"/>
</dbReference>
<evidence type="ECO:0000256" key="5">
    <source>
        <dbReference type="SAM" id="Phobius"/>
    </source>
</evidence>
<dbReference type="Gene3D" id="3.50.50.60">
    <property type="entry name" value="FAD/NAD(P)-binding domain"/>
    <property type="match status" value="2"/>
</dbReference>
<dbReference type="PANTHER" id="PTHR42877:SF4">
    <property type="entry name" value="FAD_NAD(P)-BINDING DOMAIN-CONTAINING PROTEIN-RELATED"/>
    <property type="match status" value="1"/>
</dbReference>
<gene>
    <name evidence="7" type="ORF">EUX98_g4084</name>
</gene>
<dbReference type="Pfam" id="PF13649">
    <property type="entry name" value="Methyltransf_25"/>
    <property type="match status" value="1"/>
</dbReference>
<evidence type="ECO:0000313" key="7">
    <source>
        <dbReference type="EMBL" id="THH30107.1"/>
    </source>
</evidence>
<dbReference type="PANTHER" id="PTHR42877">
    <property type="entry name" value="L-ORNITHINE N(5)-MONOOXYGENASE-RELATED"/>
    <property type="match status" value="1"/>
</dbReference>
<dbReference type="SUPFAM" id="SSF51905">
    <property type="entry name" value="FAD/NAD(P)-binding domain"/>
    <property type="match status" value="1"/>
</dbReference>
<protein>
    <recommendedName>
        <fullName evidence="6">Methyltransferase domain-containing protein</fullName>
    </recommendedName>
</protein>
<dbReference type="InterPro" id="IPR000960">
    <property type="entry name" value="Flavin_mOase"/>
</dbReference>
<dbReference type="InterPro" id="IPR036188">
    <property type="entry name" value="FAD/NAD-bd_sf"/>
</dbReference>
<dbReference type="GO" id="GO:0050661">
    <property type="term" value="F:NADP binding"/>
    <property type="evidence" value="ECO:0007669"/>
    <property type="project" value="InterPro"/>
</dbReference>
<keyword evidence="5" id="KW-1133">Transmembrane helix</keyword>
<dbReference type="OrthoDB" id="411785at2759"/>
<keyword evidence="3" id="KW-0274">FAD</keyword>
<dbReference type="Pfam" id="PF00743">
    <property type="entry name" value="FMO-like"/>
    <property type="match status" value="1"/>
</dbReference>
<evidence type="ECO:0000256" key="4">
    <source>
        <dbReference type="ARBA" id="ARBA00023002"/>
    </source>
</evidence>
<dbReference type="GO" id="GO:0050660">
    <property type="term" value="F:flavin adenine dinucleotide binding"/>
    <property type="evidence" value="ECO:0007669"/>
    <property type="project" value="InterPro"/>
</dbReference>
<dbReference type="InterPro" id="IPR020946">
    <property type="entry name" value="Flavin_mOase-like"/>
</dbReference>
<evidence type="ECO:0000256" key="1">
    <source>
        <dbReference type="ARBA" id="ARBA00010139"/>
    </source>
</evidence>
<reference evidence="7 8" key="1">
    <citation type="submission" date="2019-02" db="EMBL/GenBank/DDBJ databases">
        <title>Genome sequencing of the rare red list fungi Antrodiella citrinella (Flaviporus citrinellus).</title>
        <authorList>
            <person name="Buettner E."/>
            <person name="Kellner H."/>
        </authorList>
    </citation>
    <scope>NUCLEOTIDE SEQUENCE [LARGE SCALE GENOMIC DNA]</scope>
    <source>
        <strain evidence="7 8">DSM 108506</strain>
    </source>
</reference>
<evidence type="ECO:0000256" key="3">
    <source>
        <dbReference type="ARBA" id="ARBA00022827"/>
    </source>
</evidence>
<dbReference type="InterPro" id="IPR029063">
    <property type="entry name" value="SAM-dependent_MTases_sf"/>
</dbReference>
<evidence type="ECO:0000313" key="8">
    <source>
        <dbReference type="Proteomes" id="UP000308730"/>
    </source>
</evidence>
<keyword evidence="8" id="KW-1185">Reference proteome</keyword>
<keyword evidence="5" id="KW-0472">Membrane</keyword>
<organism evidence="7 8">
    <name type="scientific">Antrodiella citrinella</name>
    <dbReference type="NCBI Taxonomy" id="2447956"/>
    <lineage>
        <taxon>Eukaryota</taxon>
        <taxon>Fungi</taxon>
        <taxon>Dikarya</taxon>
        <taxon>Basidiomycota</taxon>
        <taxon>Agaricomycotina</taxon>
        <taxon>Agaricomycetes</taxon>
        <taxon>Polyporales</taxon>
        <taxon>Steccherinaceae</taxon>
        <taxon>Antrodiella</taxon>
    </lineage>
</organism>
<evidence type="ECO:0000256" key="2">
    <source>
        <dbReference type="ARBA" id="ARBA00022630"/>
    </source>
</evidence>
<dbReference type="GO" id="GO:0004499">
    <property type="term" value="F:N,N-dimethylaniline monooxygenase activity"/>
    <property type="evidence" value="ECO:0007669"/>
    <property type="project" value="InterPro"/>
</dbReference>
<accession>A0A4S4MWZ3</accession>
<dbReference type="EMBL" id="SGPM01000094">
    <property type="protein sequence ID" value="THH30107.1"/>
    <property type="molecule type" value="Genomic_DNA"/>
</dbReference>
<keyword evidence="2" id="KW-0285">Flavoprotein</keyword>
<name>A0A4S4MWZ3_9APHY</name>
<feature type="domain" description="Methyltransferase" evidence="6">
    <location>
        <begin position="633"/>
        <end position="710"/>
    </location>
</feature>
<dbReference type="InterPro" id="IPR041698">
    <property type="entry name" value="Methyltransf_25"/>
</dbReference>
<dbReference type="SUPFAM" id="SSF53335">
    <property type="entry name" value="S-adenosyl-L-methionine-dependent methyltransferases"/>
    <property type="match status" value="1"/>
</dbReference>
<evidence type="ECO:0000259" key="6">
    <source>
        <dbReference type="Pfam" id="PF13649"/>
    </source>
</evidence>